<name>A0A315V6H8_GAMAF</name>
<protein>
    <recommendedName>
        <fullName evidence="4">C-type lectin domain-containing protein</fullName>
    </recommendedName>
</protein>
<gene>
    <name evidence="5" type="ORF">CCH79_00020449</name>
</gene>
<feature type="region of interest" description="Disordered" evidence="2">
    <location>
        <begin position="327"/>
        <end position="389"/>
    </location>
</feature>
<accession>A0A315V6H8</accession>
<feature type="domain" description="C-type lectin" evidence="4">
    <location>
        <begin position="433"/>
        <end position="538"/>
    </location>
</feature>
<comment type="caution">
    <text evidence="5">The sequence shown here is derived from an EMBL/GenBank/DDBJ whole genome shotgun (WGS) entry which is preliminary data.</text>
</comment>
<dbReference type="Gene3D" id="3.10.100.10">
    <property type="entry name" value="Mannose-Binding Protein A, subunit A"/>
    <property type="match status" value="2"/>
</dbReference>
<dbReference type="GO" id="GO:0005886">
    <property type="term" value="C:plasma membrane"/>
    <property type="evidence" value="ECO:0007669"/>
    <property type="project" value="UniProtKB-SubCell"/>
</dbReference>
<keyword evidence="6" id="KW-1185">Reference proteome</keyword>
<dbReference type="PROSITE" id="PS50041">
    <property type="entry name" value="C_TYPE_LECTIN_2"/>
    <property type="match status" value="2"/>
</dbReference>
<dbReference type="STRING" id="33528.ENSGAFP00000024727"/>
<dbReference type="EMBL" id="NHOQ01002347">
    <property type="protein sequence ID" value="PWA18255.1"/>
    <property type="molecule type" value="Genomic_DNA"/>
</dbReference>
<evidence type="ECO:0000259" key="4">
    <source>
        <dbReference type="PROSITE" id="PS50041"/>
    </source>
</evidence>
<organism evidence="5 6">
    <name type="scientific">Gambusia affinis</name>
    <name type="common">Western mosquitofish</name>
    <name type="synonym">Heterandria affinis</name>
    <dbReference type="NCBI Taxonomy" id="33528"/>
    <lineage>
        <taxon>Eukaryota</taxon>
        <taxon>Metazoa</taxon>
        <taxon>Chordata</taxon>
        <taxon>Craniata</taxon>
        <taxon>Vertebrata</taxon>
        <taxon>Euteleostomi</taxon>
        <taxon>Actinopterygii</taxon>
        <taxon>Neopterygii</taxon>
        <taxon>Teleostei</taxon>
        <taxon>Neoteleostei</taxon>
        <taxon>Acanthomorphata</taxon>
        <taxon>Ovalentaria</taxon>
        <taxon>Atherinomorphae</taxon>
        <taxon>Cyprinodontiformes</taxon>
        <taxon>Poeciliidae</taxon>
        <taxon>Poeciliinae</taxon>
        <taxon>Gambusia</taxon>
    </lineage>
</organism>
<evidence type="ECO:0000256" key="2">
    <source>
        <dbReference type="SAM" id="MobiDB-lite"/>
    </source>
</evidence>
<keyword evidence="3" id="KW-0812">Transmembrane</keyword>
<dbReference type="PANTHER" id="PTHR45710:SF26">
    <property type="entry name" value="RH26557P"/>
    <property type="match status" value="1"/>
</dbReference>
<evidence type="ECO:0000256" key="1">
    <source>
        <dbReference type="ARBA" id="ARBA00004401"/>
    </source>
</evidence>
<evidence type="ECO:0000256" key="3">
    <source>
        <dbReference type="SAM" id="Phobius"/>
    </source>
</evidence>
<feature type="compositionally biased region" description="Basic and acidic residues" evidence="2">
    <location>
        <begin position="327"/>
        <end position="366"/>
    </location>
</feature>
<feature type="compositionally biased region" description="Basic and acidic residues" evidence="2">
    <location>
        <begin position="373"/>
        <end position="389"/>
    </location>
</feature>
<dbReference type="SUPFAM" id="SSF56436">
    <property type="entry name" value="C-type lectin-like"/>
    <property type="match status" value="2"/>
</dbReference>
<feature type="region of interest" description="Disordered" evidence="2">
    <location>
        <begin position="15"/>
        <end position="46"/>
    </location>
</feature>
<evidence type="ECO:0000313" key="5">
    <source>
        <dbReference type="EMBL" id="PWA18255.1"/>
    </source>
</evidence>
<dbReference type="SMART" id="SM00034">
    <property type="entry name" value="CLECT"/>
    <property type="match status" value="2"/>
</dbReference>
<feature type="transmembrane region" description="Helical" evidence="3">
    <location>
        <begin position="60"/>
        <end position="84"/>
    </location>
</feature>
<dbReference type="Proteomes" id="UP000250572">
    <property type="component" value="Unassembled WGS sequence"/>
</dbReference>
<keyword evidence="3" id="KW-1133">Transmembrane helix</keyword>
<dbReference type="InterPro" id="IPR016186">
    <property type="entry name" value="C-type_lectin-like/link_sf"/>
</dbReference>
<dbReference type="Pfam" id="PF00059">
    <property type="entry name" value="Lectin_C"/>
    <property type="match status" value="2"/>
</dbReference>
<dbReference type="PANTHER" id="PTHR45710">
    <property type="entry name" value="C-TYPE LECTIN DOMAIN-CONTAINING PROTEIN 180"/>
    <property type="match status" value="1"/>
</dbReference>
<evidence type="ECO:0000313" key="6">
    <source>
        <dbReference type="Proteomes" id="UP000250572"/>
    </source>
</evidence>
<sequence>MENNGDEVCYSTVNIKSRKSPPRETEEEPTIYSEVKQKKAAPAETGQEKEETAALCGSRLMLLCLGILSVLLVVSITVIVYCEFHLSRINRMFRVSFVSALSSRLMDPECGPCQKDWILFQEKCYFFYNPHPWLTWSKSREFCQDKHADLIVIDDLEEQEFVSSQAKYYYDIYHGYWMGLQQTNNNWIWVDGRRDTIGFWIKETFYTSGPKALLIPERKLTESWAKTENGFANKFICEREAQERSELSNSRLFLGCLWISSILVAGSIIYMNVDMSEQQESFKDLTTGKKQLIDERKMVKLSREREELIREREELIRKREEVTRKREEVTRKREEVTRKREKLSQKREELNQERKELDQKREELNRERKKLTQKREELNQEREQLTQKKEEVTREAEELKWVLGYFQKFDIFPINDYCPAKKCGPCLHDWIFFQKKCYLFYDKPAPWKTWEQSRRFCQDRQADLVVISDLEEQLGYWLGLQQTNNTWTWVDGRVDTLGFWMKEKLRTPGPKARLMPGRNPSESWNKADNFFQNKFICEHEASLSGVTHSGSTTGESKYFTPE</sequence>
<comment type="subcellular location">
    <subcellularLocation>
        <location evidence="1">Cell membrane</location>
        <topology evidence="1">Single-pass type II membrane protein</topology>
    </subcellularLocation>
</comment>
<dbReference type="InterPro" id="IPR001304">
    <property type="entry name" value="C-type_lectin-like"/>
</dbReference>
<feature type="domain" description="C-type lectin" evidence="4">
    <location>
        <begin position="120"/>
        <end position="238"/>
    </location>
</feature>
<keyword evidence="3" id="KW-0472">Membrane</keyword>
<reference evidence="5 6" key="1">
    <citation type="journal article" date="2018" name="G3 (Bethesda)">
        <title>A High-Quality Reference Genome for the Invasive Mosquitofish Gambusia affinis Using a Chicago Library.</title>
        <authorList>
            <person name="Hoffberg S.L."/>
            <person name="Troendle N.J."/>
            <person name="Glenn T.C."/>
            <person name="Mahmud O."/>
            <person name="Louha S."/>
            <person name="Chalopin D."/>
            <person name="Bennetzen J.L."/>
            <person name="Mauricio R."/>
        </authorList>
    </citation>
    <scope>NUCLEOTIDE SEQUENCE [LARGE SCALE GENOMIC DNA]</scope>
    <source>
        <strain evidence="5">NE01/NJP1002.9</strain>
        <tissue evidence="5">Muscle</tissue>
    </source>
</reference>
<dbReference type="InterPro" id="IPR050828">
    <property type="entry name" value="C-type_lectin/matrix_domain"/>
</dbReference>
<dbReference type="AlphaFoldDB" id="A0A315V6H8"/>
<proteinExistence type="predicted"/>
<dbReference type="InterPro" id="IPR016187">
    <property type="entry name" value="CTDL_fold"/>
</dbReference>